<dbReference type="InterPro" id="IPR032675">
    <property type="entry name" value="LRR_dom_sf"/>
</dbReference>
<dbReference type="AlphaFoldDB" id="A0AAN9FQT8"/>
<evidence type="ECO:0000313" key="2">
    <source>
        <dbReference type="Proteomes" id="UP001372338"/>
    </source>
</evidence>
<dbReference type="SUPFAM" id="SSF52047">
    <property type="entry name" value="RNI-like"/>
    <property type="match status" value="1"/>
</dbReference>
<reference evidence="1 2" key="1">
    <citation type="submission" date="2024-01" db="EMBL/GenBank/DDBJ databases">
        <title>The genomes of 5 underutilized Papilionoideae crops provide insights into root nodulation and disease resistanc.</title>
        <authorList>
            <person name="Yuan L."/>
        </authorList>
    </citation>
    <scope>NUCLEOTIDE SEQUENCE [LARGE SCALE GENOMIC DNA]</scope>
    <source>
        <strain evidence="1">ZHUSHIDOU_FW_LH</strain>
        <tissue evidence="1">Leaf</tissue>
    </source>
</reference>
<comment type="caution">
    <text evidence="1">The sequence shown here is derived from an EMBL/GenBank/DDBJ whole genome shotgun (WGS) entry which is preliminary data.</text>
</comment>
<name>A0AAN9FQT8_CROPI</name>
<sequence>MLGLSVQITSSSGAPQTLARLISLATISSTSQQCITFPKTLKFLEQLVILGCDFITQVGNACAIKWRPNLTSLGNDCSVQVISSVSIASLVSLKSLTCIDFSFMGVPDELLFSIEEAGLPLRKLVLQSCGECWTLLLTVKMSTSPMLGS</sequence>
<organism evidence="1 2">
    <name type="scientific">Crotalaria pallida</name>
    <name type="common">Smooth rattlebox</name>
    <name type="synonym">Crotalaria striata</name>
    <dbReference type="NCBI Taxonomy" id="3830"/>
    <lineage>
        <taxon>Eukaryota</taxon>
        <taxon>Viridiplantae</taxon>
        <taxon>Streptophyta</taxon>
        <taxon>Embryophyta</taxon>
        <taxon>Tracheophyta</taxon>
        <taxon>Spermatophyta</taxon>
        <taxon>Magnoliopsida</taxon>
        <taxon>eudicotyledons</taxon>
        <taxon>Gunneridae</taxon>
        <taxon>Pentapetalae</taxon>
        <taxon>rosids</taxon>
        <taxon>fabids</taxon>
        <taxon>Fabales</taxon>
        <taxon>Fabaceae</taxon>
        <taxon>Papilionoideae</taxon>
        <taxon>50 kb inversion clade</taxon>
        <taxon>genistoids sensu lato</taxon>
        <taxon>core genistoids</taxon>
        <taxon>Crotalarieae</taxon>
        <taxon>Crotalaria</taxon>
    </lineage>
</organism>
<protein>
    <submittedName>
        <fullName evidence="1">Uncharacterized protein</fullName>
    </submittedName>
</protein>
<dbReference type="EMBL" id="JAYWIO010000002">
    <property type="protein sequence ID" value="KAK7280862.1"/>
    <property type="molecule type" value="Genomic_DNA"/>
</dbReference>
<dbReference type="Proteomes" id="UP001372338">
    <property type="component" value="Unassembled WGS sequence"/>
</dbReference>
<proteinExistence type="predicted"/>
<dbReference type="Gene3D" id="3.80.10.10">
    <property type="entry name" value="Ribonuclease Inhibitor"/>
    <property type="match status" value="1"/>
</dbReference>
<evidence type="ECO:0000313" key="1">
    <source>
        <dbReference type="EMBL" id="KAK7280862.1"/>
    </source>
</evidence>
<accession>A0AAN9FQT8</accession>
<gene>
    <name evidence="1" type="ORF">RIF29_08400</name>
</gene>
<keyword evidence="2" id="KW-1185">Reference proteome</keyword>